<protein>
    <submittedName>
        <fullName evidence="2">YrhB domain-containing protein</fullName>
    </submittedName>
</protein>
<evidence type="ECO:0000259" key="1">
    <source>
        <dbReference type="Pfam" id="PF15567"/>
    </source>
</evidence>
<dbReference type="EMBL" id="JBIUVY010000002">
    <property type="protein sequence ID" value="MFJ2285201.1"/>
    <property type="molecule type" value="Genomic_DNA"/>
</dbReference>
<sequence length="93" mass="10640">MITYAFALERAKEYLIDSEIPLQITHDGEFSEGWYFCYQSKEFLETGELSAQLAGNSPFLIDRQSGALHVLGTAKPLESYLEDYIKDKSLKLR</sequence>
<evidence type="ECO:0000313" key="2">
    <source>
        <dbReference type="EMBL" id="MFJ2285201.1"/>
    </source>
</evidence>
<dbReference type="InterPro" id="IPR029082">
    <property type="entry name" value="Imm35"/>
</dbReference>
<keyword evidence="3" id="KW-1185">Reference proteome</keyword>
<proteinExistence type="predicted"/>
<evidence type="ECO:0000313" key="3">
    <source>
        <dbReference type="Proteomes" id="UP001617296"/>
    </source>
</evidence>
<dbReference type="Proteomes" id="UP001617296">
    <property type="component" value="Unassembled WGS sequence"/>
</dbReference>
<organism evidence="2 3">
    <name type="scientific">Pseudomonas iridis</name>
    <dbReference type="NCBI Taxonomy" id="2710587"/>
    <lineage>
        <taxon>Bacteria</taxon>
        <taxon>Pseudomonadati</taxon>
        <taxon>Pseudomonadota</taxon>
        <taxon>Gammaproteobacteria</taxon>
        <taxon>Pseudomonadales</taxon>
        <taxon>Pseudomonadaceae</taxon>
        <taxon>Pseudomonas</taxon>
    </lineage>
</organism>
<gene>
    <name evidence="2" type="ORF">ACIOUF_02340</name>
</gene>
<reference evidence="2 3" key="1">
    <citation type="submission" date="2024-10" db="EMBL/GenBank/DDBJ databases">
        <title>The Natural Products Discovery Center: Release of the First 8490 Sequenced Strains for Exploring Actinobacteria Biosynthetic Diversity.</title>
        <authorList>
            <person name="Kalkreuter E."/>
            <person name="Kautsar S.A."/>
            <person name="Yang D."/>
            <person name="Bader C.D."/>
            <person name="Teijaro C.N."/>
            <person name="Fluegel L."/>
            <person name="Davis C.M."/>
            <person name="Simpson J.R."/>
            <person name="Lauterbach L."/>
            <person name="Steele A.D."/>
            <person name="Gui C."/>
            <person name="Meng S."/>
            <person name="Li G."/>
            <person name="Viehrig K."/>
            <person name="Ye F."/>
            <person name="Su P."/>
            <person name="Kiefer A.F."/>
            <person name="Nichols A."/>
            <person name="Cepeda A.J."/>
            <person name="Yan W."/>
            <person name="Fan B."/>
            <person name="Jiang Y."/>
            <person name="Adhikari A."/>
            <person name="Zheng C.-J."/>
            <person name="Schuster L."/>
            <person name="Cowan T.M."/>
            <person name="Smanski M.J."/>
            <person name="Chevrette M.G."/>
            <person name="De Carvalho L.P.S."/>
            <person name="Shen B."/>
        </authorList>
    </citation>
    <scope>NUCLEOTIDE SEQUENCE [LARGE SCALE GENOMIC DNA]</scope>
    <source>
        <strain evidence="2 3">NPDC087689</strain>
    </source>
</reference>
<dbReference type="RefSeq" id="WP_401230274.1">
    <property type="nucleotide sequence ID" value="NZ_JBIUVY010000002.1"/>
</dbReference>
<comment type="caution">
    <text evidence="2">The sequence shown here is derived from an EMBL/GenBank/DDBJ whole genome shotgun (WGS) entry which is preliminary data.</text>
</comment>
<dbReference type="Pfam" id="PF15567">
    <property type="entry name" value="Imm35"/>
    <property type="match status" value="1"/>
</dbReference>
<accession>A0ABW8DGQ8</accession>
<name>A0ABW8DGQ8_9PSED</name>
<feature type="domain" description="Immunity protein 35" evidence="1">
    <location>
        <begin position="7"/>
        <end position="83"/>
    </location>
</feature>